<reference evidence="2" key="1">
    <citation type="submission" date="2018-05" db="EMBL/GenBank/DDBJ databases">
        <title>Draft genome of Mucuna pruriens seed.</title>
        <authorList>
            <person name="Nnadi N.E."/>
            <person name="Vos R."/>
            <person name="Hasami M.H."/>
            <person name="Devisetty U.K."/>
            <person name="Aguiy J.C."/>
        </authorList>
    </citation>
    <scope>NUCLEOTIDE SEQUENCE [LARGE SCALE GENOMIC DNA]</scope>
    <source>
        <strain evidence="2">JCA_2017</strain>
    </source>
</reference>
<organism evidence="2 3">
    <name type="scientific">Mucuna pruriens</name>
    <name type="common">Velvet bean</name>
    <name type="synonym">Dolichos pruriens</name>
    <dbReference type="NCBI Taxonomy" id="157652"/>
    <lineage>
        <taxon>Eukaryota</taxon>
        <taxon>Viridiplantae</taxon>
        <taxon>Streptophyta</taxon>
        <taxon>Embryophyta</taxon>
        <taxon>Tracheophyta</taxon>
        <taxon>Spermatophyta</taxon>
        <taxon>Magnoliopsida</taxon>
        <taxon>eudicotyledons</taxon>
        <taxon>Gunneridae</taxon>
        <taxon>Pentapetalae</taxon>
        <taxon>rosids</taxon>
        <taxon>fabids</taxon>
        <taxon>Fabales</taxon>
        <taxon>Fabaceae</taxon>
        <taxon>Papilionoideae</taxon>
        <taxon>50 kb inversion clade</taxon>
        <taxon>NPAAA clade</taxon>
        <taxon>indigoferoid/millettioid clade</taxon>
        <taxon>Phaseoleae</taxon>
        <taxon>Mucuna</taxon>
    </lineage>
</organism>
<evidence type="ECO:0000313" key="2">
    <source>
        <dbReference type="EMBL" id="RDX77787.1"/>
    </source>
</evidence>
<comment type="caution">
    <text evidence="2">The sequence shown here is derived from an EMBL/GenBank/DDBJ whole genome shotgun (WGS) entry which is preliminary data.</text>
</comment>
<sequence length="164" mass="18961">RGNGYRTKRRNMRHIVHQSESTRTLGLALTLEEHERILGQPLMENPPYLYQGNYPSWDKVAKLLRVSKPELVKRKMGRSEVDGIPLVYLEERMELLSKNGNWDAFNDVLGLDVYGIVIFSHLNDYVDLATIDVFLACQERGKNLIATVLANTYYTIHSCHDKKR</sequence>
<feature type="domain" description="DUF7745" evidence="1">
    <location>
        <begin position="27"/>
        <end position="163"/>
    </location>
</feature>
<name>A0A371FHJ2_MUCPR</name>
<proteinExistence type="predicted"/>
<dbReference type="AlphaFoldDB" id="A0A371FHJ2"/>
<dbReference type="EMBL" id="QJKJ01009070">
    <property type="protein sequence ID" value="RDX77787.1"/>
    <property type="molecule type" value="Genomic_DNA"/>
</dbReference>
<dbReference type="InterPro" id="IPR056647">
    <property type="entry name" value="DUF7745"/>
</dbReference>
<dbReference type="Pfam" id="PF24924">
    <property type="entry name" value="DUF7745"/>
    <property type="match status" value="1"/>
</dbReference>
<dbReference type="Proteomes" id="UP000257109">
    <property type="component" value="Unassembled WGS sequence"/>
</dbReference>
<dbReference type="PANTHER" id="PTHR48154">
    <property type="entry name" value="PROTEIN, PUTATIVE-RELATED"/>
    <property type="match status" value="1"/>
</dbReference>
<dbReference type="PANTHER" id="PTHR48154:SF1">
    <property type="entry name" value="PROTEIN, PUTATIVE-RELATED"/>
    <property type="match status" value="1"/>
</dbReference>
<dbReference type="OrthoDB" id="976209at2759"/>
<gene>
    <name evidence="2" type="ORF">CR513_42037</name>
</gene>
<evidence type="ECO:0000313" key="3">
    <source>
        <dbReference type="Proteomes" id="UP000257109"/>
    </source>
</evidence>
<feature type="non-terminal residue" evidence="2">
    <location>
        <position position="1"/>
    </location>
</feature>
<protein>
    <recommendedName>
        <fullName evidence="1">DUF7745 domain-containing protein</fullName>
    </recommendedName>
</protein>
<keyword evidence="3" id="KW-1185">Reference proteome</keyword>
<accession>A0A371FHJ2</accession>
<evidence type="ECO:0000259" key="1">
    <source>
        <dbReference type="Pfam" id="PF24924"/>
    </source>
</evidence>